<evidence type="ECO:0000313" key="2">
    <source>
        <dbReference type="EMBL" id="KAK4012426.1"/>
    </source>
</evidence>
<keyword evidence="3" id="KW-1185">Reference proteome</keyword>
<comment type="caution">
    <text evidence="2">The sequence shown here is derived from an EMBL/GenBank/DDBJ whole genome shotgun (WGS) entry which is preliminary data.</text>
</comment>
<name>A0ABQ9ZHM5_9CRUS</name>
<feature type="domain" description="CxC3 like cysteine cluster" evidence="1">
    <location>
        <begin position="88"/>
        <end position="119"/>
    </location>
</feature>
<dbReference type="InterPro" id="IPR040564">
    <property type="entry name" value="CxC3-like"/>
</dbReference>
<evidence type="ECO:0000313" key="3">
    <source>
        <dbReference type="Proteomes" id="UP001234178"/>
    </source>
</evidence>
<reference evidence="2 3" key="1">
    <citation type="journal article" date="2023" name="Nucleic Acids Res.">
        <title>The hologenome of Daphnia magna reveals possible DNA methylation and microbiome-mediated evolution of the host genome.</title>
        <authorList>
            <person name="Chaturvedi A."/>
            <person name="Li X."/>
            <person name="Dhandapani V."/>
            <person name="Marshall H."/>
            <person name="Kissane S."/>
            <person name="Cuenca-Cambronero M."/>
            <person name="Asole G."/>
            <person name="Calvet F."/>
            <person name="Ruiz-Romero M."/>
            <person name="Marangio P."/>
            <person name="Guigo R."/>
            <person name="Rago D."/>
            <person name="Mirbahai L."/>
            <person name="Eastwood N."/>
            <person name="Colbourne J.K."/>
            <person name="Zhou J."/>
            <person name="Mallon E."/>
            <person name="Orsini L."/>
        </authorList>
    </citation>
    <scope>NUCLEOTIDE SEQUENCE [LARGE SCALE GENOMIC DNA]</scope>
    <source>
        <strain evidence="2">LRV0_1</strain>
    </source>
</reference>
<sequence>MTCKRHLCHQCDANTHSSMPFHRRLLCSCETLETLQPHHFIDEEGNIITKDVCLPCFVPLKCCDVNCLGSMSLTPNLTESIVVVTEQEEALLLGYHISHKCPGSSKNMYARTLEDVSKEYCRG</sequence>
<dbReference type="EMBL" id="JAOYFB010000003">
    <property type="protein sequence ID" value="KAK4012426.1"/>
    <property type="molecule type" value="Genomic_DNA"/>
</dbReference>
<dbReference type="Pfam" id="PF18804">
    <property type="entry name" value="CxC3"/>
    <property type="match status" value="1"/>
</dbReference>
<protein>
    <recommendedName>
        <fullName evidence="1">CxC3 like cysteine cluster domain-containing protein</fullName>
    </recommendedName>
</protein>
<proteinExistence type="predicted"/>
<gene>
    <name evidence="2" type="ORF">OUZ56_021525</name>
</gene>
<accession>A0ABQ9ZHM5</accession>
<dbReference type="Proteomes" id="UP001234178">
    <property type="component" value="Unassembled WGS sequence"/>
</dbReference>
<evidence type="ECO:0000259" key="1">
    <source>
        <dbReference type="Pfam" id="PF18804"/>
    </source>
</evidence>
<organism evidence="2 3">
    <name type="scientific">Daphnia magna</name>
    <dbReference type="NCBI Taxonomy" id="35525"/>
    <lineage>
        <taxon>Eukaryota</taxon>
        <taxon>Metazoa</taxon>
        <taxon>Ecdysozoa</taxon>
        <taxon>Arthropoda</taxon>
        <taxon>Crustacea</taxon>
        <taxon>Branchiopoda</taxon>
        <taxon>Diplostraca</taxon>
        <taxon>Cladocera</taxon>
        <taxon>Anomopoda</taxon>
        <taxon>Daphniidae</taxon>
        <taxon>Daphnia</taxon>
    </lineage>
</organism>